<sequence>MHASDTSSTDGGNEEESYGDDVNEESYDIDGAENSAGTVITPMQVRNEMIKVEGAFDDDDMEEVKLENMKQINKIKCEDYPPHLQDFIIKERRNFGRYDNLKSVKELLGMYDGLDWNKSELKKSINGLFQRYYKNISVTKPKNGKNSALRTYDVFEMLYIQYMLLENDTGNYDDFLDKLPNSLCINARLFDVLNSKVFKLNVKTMIKAIKRAVKAVANVELKIIDKRFHPKLARMRTKWKKIRNTLVVLEKENIVTYTISKNERNNNNCNELTGATFDDYQNSTIRTEAFRQFTVVSDTSNRFEFVPFLLLEEFKKAIFNDATNCYFVKFYNDKNKNHRESGQYVLVAIPAVVHEILDKIIHKLFKPKKYVFVTLGYYKCKKGQYPSNGQKTLTSMKKFLPLLTDNSAVLASINRIQNIHQVLQVTHVSCKELLFAANHDFERILLVIFDKTGRKIELYAKDSFNWKPCADLIEEMEKNKEEPNIEQNLRSFYADTDDDNSICDDDFELEGEAVEHMEDDNVYLPSIQNERWTRRFSISSEDNNNNGNDSADDGPKGKIPDRRRIMLSSSSEEELPQVIYASQRKRRRIINKAQMEALRKAQIIKSDEYTNKLMTMKCVNAIIGHGMFAKKKIEKRTIICEYRGKLRTDAEGERKQKEYTAEDGCFLYFFRVDIKGKIPLLSTAKHF</sequence>
<accession>A0AC34FZD6</accession>
<protein>
    <submittedName>
        <fullName evidence="2">Uncharacterized protein</fullName>
    </submittedName>
</protein>
<reference evidence="2" key="1">
    <citation type="submission" date="2022-11" db="UniProtKB">
        <authorList>
            <consortium name="WormBaseParasite"/>
        </authorList>
    </citation>
    <scope>IDENTIFICATION</scope>
</reference>
<evidence type="ECO:0000313" key="1">
    <source>
        <dbReference type="Proteomes" id="UP000887579"/>
    </source>
</evidence>
<dbReference type="WBParaSite" id="ES5_v2.g22716.t1">
    <property type="protein sequence ID" value="ES5_v2.g22716.t1"/>
    <property type="gene ID" value="ES5_v2.g22716"/>
</dbReference>
<evidence type="ECO:0000313" key="2">
    <source>
        <dbReference type="WBParaSite" id="ES5_v2.g22716.t1"/>
    </source>
</evidence>
<organism evidence="1 2">
    <name type="scientific">Panagrolaimus sp. ES5</name>
    <dbReference type="NCBI Taxonomy" id="591445"/>
    <lineage>
        <taxon>Eukaryota</taxon>
        <taxon>Metazoa</taxon>
        <taxon>Ecdysozoa</taxon>
        <taxon>Nematoda</taxon>
        <taxon>Chromadorea</taxon>
        <taxon>Rhabditida</taxon>
        <taxon>Tylenchina</taxon>
        <taxon>Panagrolaimomorpha</taxon>
        <taxon>Panagrolaimoidea</taxon>
        <taxon>Panagrolaimidae</taxon>
        <taxon>Panagrolaimus</taxon>
    </lineage>
</organism>
<proteinExistence type="predicted"/>
<dbReference type="Proteomes" id="UP000887579">
    <property type="component" value="Unplaced"/>
</dbReference>
<name>A0AC34FZD6_9BILA</name>